<dbReference type="Pfam" id="PF02978">
    <property type="entry name" value="SRP_SPB"/>
    <property type="match status" value="1"/>
</dbReference>
<evidence type="ECO:0000259" key="10">
    <source>
        <dbReference type="PROSITE" id="PS00300"/>
    </source>
</evidence>
<evidence type="ECO:0000256" key="7">
    <source>
        <dbReference type="ARBA" id="ARBA00023274"/>
    </source>
</evidence>
<dbReference type="InterPro" id="IPR004125">
    <property type="entry name" value="Signal_recog_particle_SRP54_M"/>
</dbReference>
<dbReference type="InterPro" id="IPR022941">
    <property type="entry name" value="SRP54"/>
</dbReference>
<dbReference type="SUPFAM" id="SSF47446">
    <property type="entry name" value="Signal peptide-binding domain"/>
    <property type="match status" value="1"/>
</dbReference>
<keyword evidence="3 9" id="KW-0378">Hydrolase</keyword>
<dbReference type="InterPro" id="IPR027417">
    <property type="entry name" value="P-loop_NTPase"/>
</dbReference>
<evidence type="ECO:0000313" key="12">
    <source>
        <dbReference type="Proteomes" id="UP001174908"/>
    </source>
</evidence>
<comment type="function">
    <text evidence="9">Involved in targeting and insertion of nascent membrane proteins into the cytoplasmic membrane. Binds to the hydrophobic signal sequence of the ribosome-nascent chain (RNC) as it emerges from the ribosomes. The SRP-RNC complex is then targeted to the cytoplasmic membrane where it interacts with the SRP receptor FtsY. Interaction with FtsY leads to the transfer of the RNC complex to the Sec translocase for insertion into the membrane, the hydrolysis of GTP by both Ffh and FtsY, and the dissociation of the SRP-FtsY complex into the individual components.</text>
</comment>
<evidence type="ECO:0000256" key="5">
    <source>
        <dbReference type="ARBA" id="ARBA00023134"/>
    </source>
</evidence>
<dbReference type="CDD" id="cd18539">
    <property type="entry name" value="SRP_G"/>
    <property type="match status" value="1"/>
</dbReference>
<evidence type="ECO:0000256" key="4">
    <source>
        <dbReference type="ARBA" id="ARBA00022884"/>
    </source>
</evidence>
<dbReference type="InterPro" id="IPR004780">
    <property type="entry name" value="SRP"/>
</dbReference>
<evidence type="ECO:0000256" key="6">
    <source>
        <dbReference type="ARBA" id="ARBA00023135"/>
    </source>
</evidence>
<dbReference type="PROSITE" id="PS00300">
    <property type="entry name" value="SRP54"/>
    <property type="match status" value="1"/>
</dbReference>
<keyword evidence="2 9" id="KW-0547">Nucleotide-binding</keyword>
<feature type="domain" description="SRP54-type proteins GTP-binding" evidence="10">
    <location>
        <begin position="269"/>
        <end position="282"/>
    </location>
</feature>
<evidence type="ECO:0000256" key="9">
    <source>
        <dbReference type="HAMAP-Rule" id="MF_00306"/>
    </source>
</evidence>
<keyword evidence="12" id="KW-1185">Reference proteome</keyword>
<dbReference type="SMART" id="SM00963">
    <property type="entry name" value="SRP54_N"/>
    <property type="match status" value="1"/>
</dbReference>
<sequence>MASALTEKFSRLVKQMSGQARITESNVQDMLREVRMALLEADVALPVVRDFVARVKEKAMGQEVLGSLKPGQALVGIVNRELAATMGEGVSDINLVAQPPAVILMAGLQGAGKTTTTAKLAKHLIEKRKKKVLTVSGDVYRPAAIEQLKTVTKQAGAEWFPSTPDQKPLDIARAALDHARRHFFDVLLVDTAGRLAIDEVLMNEIRELHAAINPVETLFVVDAMQGQDAVNTAKAFKDALPLTGIILTKTDGDSRGGAALSVRQVTGVPIKFAGTSEKIDGLEVFDAERHAGRILGMGDIVALVEQVTSNVDVAAAQKLAAKVKSGGFDLNDFLAQLQQMKQMGGLSSLMDKLPAQMAAKASEADLSRAERDIRRKEGIINSMTPLERRKPELLKATRKRRIAAGAGVQVQEVNRLLNEFEQMQGMMKKMKGGGLMKMMKRMGGMKGGGGFPGLGGGGGGMPRF</sequence>
<dbReference type="Gene3D" id="1.10.260.30">
    <property type="entry name" value="Signal recognition particle, SRP54 subunit, M-domain"/>
    <property type="match status" value="1"/>
</dbReference>
<evidence type="ECO:0000256" key="8">
    <source>
        <dbReference type="ARBA" id="ARBA00048027"/>
    </source>
</evidence>
<dbReference type="Proteomes" id="UP001174908">
    <property type="component" value="Unassembled WGS sequence"/>
</dbReference>
<dbReference type="RefSeq" id="WP_286660661.1">
    <property type="nucleotide sequence ID" value="NZ_JASZYV010000002.1"/>
</dbReference>
<dbReference type="SMART" id="SM00962">
    <property type="entry name" value="SRP54"/>
    <property type="match status" value="1"/>
</dbReference>
<dbReference type="InterPro" id="IPR013822">
    <property type="entry name" value="Signal_recog_particl_SRP54_hlx"/>
</dbReference>
<evidence type="ECO:0000256" key="1">
    <source>
        <dbReference type="ARBA" id="ARBA00005450"/>
    </source>
</evidence>
<dbReference type="InterPro" id="IPR003593">
    <property type="entry name" value="AAA+_ATPase"/>
</dbReference>
<dbReference type="InterPro" id="IPR000897">
    <property type="entry name" value="SRP54_GTPase_dom"/>
</dbReference>
<accession>A0ABT7NBI8</accession>
<keyword evidence="7 9" id="KW-0687">Ribonucleoprotein</keyword>
<gene>
    <name evidence="9 11" type="primary">ffh</name>
    <name evidence="11" type="ORF">QTH91_12420</name>
</gene>
<dbReference type="Pfam" id="PF00448">
    <property type="entry name" value="SRP54"/>
    <property type="match status" value="1"/>
</dbReference>
<evidence type="ECO:0000313" key="11">
    <source>
        <dbReference type="EMBL" id="MDM0045291.1"/>
    </source>
</evidence>
<dbReference type="SMART" id="SM00382">
    <property type="entry name" value="AAA"/>
    <property type="match status" value="1"/>
</dbReference>
<dbReference type="EC" id="3.6.5.4" evidence="9"/>
<dbReference type="Gene3D" id="3.40.50.300">
    <property type="entry name" value="P-loop containing nucleotide triphosphate hydrolases"/>
    <property type="match status" value="1"/>
</dbReference>
<dbReference type="NCBIfam" id="TIGR00959">
    <property type="entry name" value="ffh"/>
    <property type="match status" value="1"/>
</dbReference>
<comment type="domain">
    <text evidence="9">Composed of three domains: the N-terminal N domain, which is responsible for interactions with the ribosome, the central G domain, which binds GTP, and the C-terminal M domain, which binds the RNA and the signal sequence of the RNC.</text>
</comment>
<dbReference type="InterPro" id="IPR036891">
    <property type="entry name" value="Signal_recog_part_SRP54_M_sf"/>
</dbReference>
<keyword evidence="4 9" id="KW-0694">RNA-binding</keyword>
<comment type="subunit">
    <text evidence="9">Part of the signal recognition particle protein translocation system, which is composed of SRP and FtsY. SRP is a ribonucleoprotein composed of Ffh and a 4.5S RNA molecule.</text>
</comment>
<comment type="similarity">
    <text evidence="1 9">Belongs to the GTP-binding SRP family. SRP54 subfamily.</text>
</comment>
<reference evidence="11" key="1">
    <citation type="submission" date="2023-06" db="EMBL/GenBank/DDBJ databases">
        <authorList>
            <person name="Jiang Y."/>
            <person name="Liu Q."/>
        </authorList>
    </citation>
    <scope>NUCLEOTIDE SEQUENCE</scope>
    <source>
        <strain evidence="11">CGMCC 1.12089</strain>
    </source>
</reference>
<feature type="binding site" evidence="9">
    <location>
        <begin position="107"/>
        <end position="114"/>
    </location>
    <ligand>
        <name>GTP</name>
        <dbReference type="ChEBI" id="CHEBI:37565"/>
    </ligand>
</feature>
<evidence type="ECO:0000256" key="3">
    <source>
        <dbReference type="ARBA" id="ARBA00022801"/>
    </source>
</evidence>
<dbReference type="HAMAP" id="MF_00306">
    <property type="entry name" value="SRP54"/>
    <property type="match status" value="1"/>
</dbReference>
<comment type="subcellular location">
    <subcellularLocation>
        <location evidence="9">Cytoplasm</location>
    </subcellularLocation>
    <text evidence="9">The SRP-RNC complex is targeted to the cytoplasmic membrane.</text>
</comment>
<proteinExistence type="inferred from homology"/>
<comment type="caution">
    <text evidence="11">The sequence shown here is derived from an EMBL/GenBank/DDBJ whole genome shotgun (WGS) entry which is preliminary data.</text>
</comment>
<dbReference type="Gene3D" id="1.20.120.140">
    <property type="entry name" value="Signal recognition particle SRP54, nucleotide-binding domain"/>
    <property type="match status" value="1"/>
</dbReference>
<comment type="catalytic activity">
    <reaction evidence="8 9">
        <text>GTP + H2O = GDP + phosphate + H(+)</text>
        <dbReference type="Rhea" id="RHEA:19669"/>
        <dbReference type="ChEBI" id="CHEBI:15377"/>
        <dbReference type="ChEBI" id="CHEBI:15378"/>
        <dbReference type="ChEBI" id="CHEBI:37565"/>
        <dbReference type="ChEBI" id="CHEBI:43474"/>
        <dbReference type="ChEBI" id="CHEBI:58189"/>
        <dbReference type="EC" id="3.6.5.4"/>
    </reaction>
</comment>
<dbReference type="PANTHER" id="PTHR11564:SF5">
    <property type="entry name" value="SIGNAL RECOGNITION PARTICLE SUBUNIT SRP54"/>
    <property type="match status" value="1"/>
</dbReference>
<dbReference type="EMBL" id="JASZYV010000002">
    <property type="protein sequence ID" value="MDM0045291.1"/>
    <property type="molecule type" value="Genomic_DNA"/>
</dbReference>
<feature type="binding site" evidence="9">
    <location>
        <begin position="190"/>
        <end position="194"/>
    </location>
    <ligand>
        <name>GTP</name>
        <dbReference type="ChEBI" id="CHEBI:37565"/>
    </ligand>
</feature>
<dbReference type="InterPro" id="IPR042101">
    <property type="entry name" value="SRP54_N_sf"/>
</dbReference>
<organism evidence="11 12">
    <name type="scientific">Variovorax dokdonensis</name>
    <dbReference type="NCBI Taxonomy" id="344883"/>
    <lineage>
        <taxon>Bacteria</taxon>
        <taxon>Pseudomonadati</taxon>
        <taxon>Pseudomonadota</taxon>
        <taxon>Betaproteobacteria</taxon>
        <taxon>Burkholderiales</taxon>
        <taxon>Comamonadaceae</taxon>
        <taxon>Variovorax</taxon>
    </lineage>
</organism>
<keyword evidence="9" id="KW-0963">Cytoplasm</keyword>
<protein>
    <recommendedName>
        <fullName evidence="9">Signal recognition particle protein</fullName>
        <ecNumber evidence="9">3.6.5.4</ecNumber>
    </recommendedName>
    <alternativeName>
        <fullName evidence="9">Fifty-four homolog</fullName>
    </alternativeName>
</protein>
<dbReference type="SUPFAM" id="SSF52540">
    <property type="entry name" value="P-loop containing nucleoside triphosphate hydrolases"/>
    <property type="match status" value="1"/>
</dbReference>
<evidence type="ECO:0000256" key="2">
    <source>
        <dbReference type="ARBA" id="ARBA00022741"/>
    </source>
</evidence>
<name>A0ABT7NBI8_9BURK</name>
<dbReference type="Pfam" id="PF02881">
    <property type="entry name" value="SRP54_N"/>
    <property type="match status" value="1"/>
</dbReference>
<keyword evidence="6 9" id="KW-0733">Signal recognition particle</keyword>
<keyword evidence="5 9" id="KW-0342">GTP-binding</keyword>
<dbReference type="PANTHER" id="PTHR11564">
    <property type="entry name" value="SIGNAL RECOGNITION PARTICLE 54K PROTEIN SRP54"/>
    <property type="match status" value="1"/>
</dbReference>
<feature type="binding site" evidence="9">
    <location>
        <begin position="248"/>
        <end position="251"/>
    </location>
    <ligand>
        <name>GTP</name>
        <dbReference type="ChEBI" id="CHEBI:37565"/>
    </ligand>
</feature>